<dbReference type="InterPro" id="IPR005299">
    <property type="entry name" value="MeTrfase_7"/>
</dbReference>
<dbReference type="Gene3D" id="3.40.50.150">
    <property type="entry name" value="Vaccinia Virus protein VP39"/>
    <property type="match status" value="1"/>
</dbReference>
<name>A0AAU9RW43_THLAR</name>
<dbReference type="SUPFAM" id="SSF53335">
    <property type="entry name" value="S-adenosyl-L-methionine-dependent methyltransferases"/>
    <property type="match status" value="1"/>
</dbReference>
<accession>A0AAU9RW43</accession>
<evidence type="ECO:0000313" key="2">
    <source>
        <dbReference type="Proteomes" id="UP000836841"/>
    </source>
</evidence>
<dbReference type="GO" id="GO:0008168">
    <property type="term" value="F:methyltransferase activity"/>
    <property type="evidence" value="ECO:0007669"/>
    <property type="project" value="InterPro"/>
</dbReference>
<dbReference type="EMBL" id="CAJVSB020000411">
    <property type="protein sequence ID" value="CAH2050614.1"/>
    <property type="molecule type" value="Genomic_DNA"/>
</dbReference>
<protein>
    <submittedName>
        <fullName evidence="1">Uncharacterized protein</fullName>
    </submittedName>
</protein>
<sequence>MLMAWPILEDTLSKAYNKSFSEYPKIANLVPEFQIHLNDLLENDFNTIFKLLLAFYEMIKEEKEEKLGLIASWQGSQRVREQGEHIHRKDRSAIRVLLTQLVEIVVALGITYKITSSLLDFISKGLIQEKDVDSFNCLSTHPKRMKVQLDAVTRMMSLTSIAVSGWSLLSSSSSFSPQFLLSFYSLVLAKYLNRLNLSSLSIGGITAGCTTTAVSTARAASFSAVIEQR</sequence>
<dbReference type="InterPro" id="IPR029063">
    <property type="entry name" value="SAM-dependent_MTases_sf"/>
</dbReference>
<evidence type="ECO:0000313" key="1">
    <source>
        <dbReference type="EMBL" id="CAH2050614.1"/>
    </source>
</evidence>
<comment type="caution">
    <text evidence="1">The sequence shown here is derived from an EMBL/GenBank/DDBJ whole genome shotgun (WGS) entry which is preliminary data.</text>
</comment>
<dbReference type="AlphaFoldDB" id="A0AAU9RW43"/>
<gene>
    <name evidence="1" type="ORF">TAV2_LOCUS8586</name>
</gene>
<organism evidence="1 2">
    <name type="scientific">Thlaspi arvense</name>
    <name type="common">Field penny-cress</name>
    <dbReference type="NCBI Taxonomy" id="13288"/>
    <lineage>
        <taxon>Eukaryota</taxon>
        <taxon>Viridiplantae</taxon>
        <taxon>Streptophyta</taxon>
        <taxon>Embryophyta</taxon>
        <taxon>Tracheophyta</taxon>
        <taxon>Spermatophyta</taxon>
        <taxon>Magnoliopsida</taxon>
        <taxon>eudicotyledons</taxon>
        <taxon>Gunneridae</taxon>
        <taxon>Pentapetalae</taxon>
        <taxon>rosids</taxon>
        <taxon>malvids</taxon>
        <taxon>Brassicales</taxon>
        <taxon>Brassicaceae</taxon>
        <taxon>Thlaspideae</taxon>
        <taxon>Thlaspi</taxon>
    </lineage>
</organism>
<dbReference type="Proteomes" id="UP000836841">
    <property type="component" value="Unassembled WGS sequence"/>
</dbReference>
<proteinExistence type="predicted"/>
<keyword evidence="2" id="KW-1185">Reference proteome</keyword>
<reference evidence="1 2" key="1">
    <citation type="submission" date="2022-03" db="EMBL/GenBank/DDBJ databases">
        <authorList>
            <person name="Nunn A."/>
            <person name="Chopra R."/>
            <person name="Nunn A."/>
            <person name="Contreras Garrido A."/>
        </authorList>
    </citation>
    <scope>NUCLEOTIDE SEQUENCE [LARGE SCALE GENOMIC DNA]</scope>
</reference>
<feature type="non-terminal residue" evidence="1">
    <location>
        <position position="229"/>
    </location>
</feature>
<dbReference type="Pfam" id="PF03492">
    <property type="entry name" value="Methyltransf_7"/>
    <property type="match status" value="1"/>
</dbReference>